<dbReference type="AlphaFoldDB" id="G8TJH9"/>
<protein>
    <recommendedName>
        <fullName evidence="3">Toxin SymE-like domain-containing protein</fullName>
    </recommendedName>
</protein>
<dbReference type="Proteomes" id="UP000005438">
    <property type="component" value="Chromosome"/>
</dbReference>
<dbReference type="RefSeq" id="WP_014219628.1">
    <property type="nucleotide sequence ID" value="NC_016609.1"/>
</dbReference>
<dbReference type="KEGG" id="nko:Niako_3409"/>
<reference evidence="1 2" key="1">
    <citation type="submission" date="2011-12" db="EMBL/GenBank/DDBJ databases">
        <title>The complete genome of Niastella koreensis GR20-10.</title>
        <authorList>
            <consortium name="US DOE Joint Genome Institute (JGI-PGF)"/>
            <person name="Lucas S."/>
            <person name="Han J."/>
            <person name="Lapidus A."/>
            <person name="Bruce D."/>
            <person name="Goodwin L."/>
            <person name="Pitluck S."/>
            <person name="Peters L."/>
            <person name="Kyrpides N."/>
            <person name="Mavromatis K."/>
            <person name="Ivanova N."/>
            <person name="Mikhailova N."/>
            <person name="Davenport K."/>
            <person name="Saunders E."/>
            <person name="Detter J.C."/>
            <person name="Tapia R."/>
            <person name="Han C."/>
            <person name="Land M."/>
            <person name="Hauser L."/>
            <person name="Markowitz V."/>
            <person name="Cheng J.-F."/>
            <person name="Hugenholtz P."/>
            <person name="Woyke T."/>
            <person name="Wu D."/>
            <person name="Tindall B."/>
            <person name="Pomrenke H."/>
            <person name="Brambilla E."/>
            <person name="Klenk H.-P."/>
            <person name="Eisen J.A."/>
        </authorList>
    </citation>
    <scope>NUCLEOTIDE SEQUENCE [LARGE SCALE GENOMIC DNA]</scope>
    <source>
        <strain evidence="2">DSM 17620 / KACC 11465 / NBRC 106392 / GR20-10</strain>
    </source>
</reference>
<dbReference type="STRING" id="700598.Niako_3409"/>
<sequence length="285" mass="32950">MQEHVEQFTTKEELFKHVDKILQENGTYRIDYAEDCATLYYSYPEPDRLYTVLKGDDKDCLIFYIPTRGGNISVQLDKGDTLIFESEEEDDGKVWFSYPKRLIGREAEDMEDAVGYTEFGSLLEMDACGWIENYNSPDLGEPVQMAPCKTKDKTVIKKTVPRIRTSKKEPDVYVDYKMDGAGDRSIKRAKKLFTRMKDTLADVAHVSQYMSDYDNKCIRTLKISELSYFNSHSINKPAPYIRISGRWLEKAGFNMGDCIQVVAIKNMMLIVPVPPPFNPYEWEEK</sequence>
<evidence type="ECO:0008006" key="3">
    <source>
        <dbReference type="Google" id="ProtNLM"/>
    </source>
</evidence>
<evidence type="ECO:0000313" key="1">
    <source>
        <dbReference type="EMBL" id="AEV99714.1"/>
    </source>
</evidence>
<proteinExistence type="predicted"/>
<gene>
    <name evidence="1" type="ordered locus">Niako_3409</name>
</gene>
<name>G8TJH9_NIAKG</name>
<dbReference type="EMBL" id="CP003178">
    <property type="protein sequence ID" value="AEV99714.1"/>
    <property type="molecule type" value="Genomic_DNA"/>
</dbReference>
<accession>G8TJH9</accession>
<dbReference type="OrthoDB" id="675523at2"/>
<evidence type="ECO:0000313" key="2">
    <source>
        <dbReference type="Proteomes" id="UP000005438"/>
    </source>
</evidence>
<organism evidence="1 2">
    <name type="scientific">Niastella koreensis (strain DSM 17620 / KACC 11465 / NBRC 106392 / GR20-10)</name>
    <dbReference type="NCBI Taxonomy" id="700598"/>
    <lineage>
        <taxon>Bacteria</taxon>
        <taxon>Pseudomonadati</taxon>
        <taxon>Bacteroidota</taxon>
        <taxon>Chitinophagia</taxon>
        <taxon>Chitinophagales</taxon>
        <taxon>Chitinophagaceae</taxon>
        <taxon>Niastella</taxon>
    </lineage>
</organism>
<dbReference type="HOGENOM" id="CLU_949382_0_0_10"/>